<dbReference type="PANTHER" id="PTHR47331:SF1">
    <property type="entry name" value="GAG-LIKE PROTEIN"/>
    <property type="match status" value="1"/>
</dbReference>
<dbReference type="Pfam" id="PF05380">
    <property type="entry name" value="Peptidase_A17"/>
    <property type="match status" value="1"/>
</dbReference>
<reference evidence="3" key="1">
    <citation type="submission" date="2025-08" db="UniProtKB">
        <authorList>
            <consortium name="RefSeq"/>
        </authorList>
    </citation>
    <scope>IDENTIFICATION</scope>
    <source>
        <tissue evidence="3">Whole larvae</tissue>
    </source>
</reference>
<dbReference type="InterPro" id="IPR008042">
    <property type="entry name" value="Retrotrans_Pao"/>
</dbReference>
<keyword evidence="2" id="KW-1185">Reference proteome</keyword>
<accession>A0ABM3MK29</accession>
<dbReference type="SUPFAM" id="SSF53098">
    <property type="entry name" value="Ribonuclease H-like"/>
    <property type="match status" value="1"/>
</dbReference>
<dbReference type="InterPro" id="IPR043502">
    <property type="entry name" value="DNA/RNA_pol_sf"/>
</dbReference>
<dbReference type="InterPro" id="IPR001584">
    <property type="entry name" value="Integrase_cat-core"/>
</dbReference>
<sequence length="1618" mass="184857">MATDSETSLRASRGYVKGAITRLHSFVSNESELEESTLQAITTRKERLLTAFREYEGFNMRILSMRPDDDEDVAAVEDKYLYTLTVLNEVISRKTSCVEDSKSHVNTIARSKTKLPAIQMSIFSGNYVEYVAFQSLFTSLIHNDLTLDNVQKLYYLRSYLKNEPYDLIKNLPLTASSYDQARQLLDERYNNRYRIVNEHIGQLLDLPALVKSTPENIRNFVASLKQTLAALQNLDVKVETWDPIIVCILNRKLDTYTARSYQMERDIAEEHSVKHFIEYLEKRALALENAAPSTAMPSTKAKGLSVNVAAAGEKVVTCHYCKSNNHKLFSCNTFKLITSVERYKFCKDNKLCLICLNKHNGKCKFHFKCDQCKKAHNSLVHHDECDEGPVSLLSKGHDSNVLLPTVKVKLFTKDKKTIIVKAILDTGSQASLATSKLIQQLGLTPTPNNTNIIGVGNAQNNTRYCIPLNIHSVNSSFNMTANFYVVEKITCKHPQTKLDIRQLKLPPNIVLADDQFDVPSEINLLMGADIFFHVIMPNEPERPWSRNLHRPLPSQDDITPCIINTRFGYIIGGSMLEYQQASKQVTSLLCIKCDPEINDNIKLFWEAESIPQTFSENQSEQELAETIFQNSVELIDNRFQVNLPLKVEDNEIHNYLGNSFVLAWYRFLSLERRLQNNINLLSEYNKFIHEYVELGHGDFINFDFYDFDKDAVYFLPHHAVINESSKTTRTRVVFDASMKTDKKVSLNDLLLNGPSVQKELFDVILLFRIGKYTFSTDIRRMFRNILVNPKHRALQNILWRNNPDEAIKCIRLNTVTYGMKSSSYLSTRCLLELTELFGQEFPIASFILRNCTYVDDILYSSSDLSEIKEAKQQLQSLLQKGSFETHKWSTNDPEILSDVPISKQHFDELELQKDNYTMKVLGLNLDVKNDWFNITCPETIDIKSVTKKSILSCIAKFYDPLGFVCPIIVKAKIIMQKLWAEGISWDASPSDHVKEEWLFFIDGLKAMEPIHINRNIPIPLGSKAVQLIGFADASSKIGYGCCVYLRTVDSDCNVRMFLLCAKSRINSFSKPITIPRLELNAALLLSSLLRRTYETLQLKLSIDSVYLFTDSKIVLGWLNTDIFNLQAYVANRVKVITEKTVQFQWNYVNTKENPADLISRGIDPKELTSCSLWWDGPDFLKDNRYNFTNKASLPIDLPELKNSGAAVDSSKIKCNYLTTKELQQSSQNIIKHEQSIHFSKEIKSLTESKDVEGPKLLLSSLNQRYWLINGMRQVKKITYRCLVCFKLKAEAAKQLMGSLPYQRVTACRPFQTVGVDFAGPLRVKNSRVRRAIETKGYICVFVCFVTKAVHLELASDLSTETFLACFKRFISRRGLPSEIFADNGGAFKGAANQFVELYRLQASKGHQTRIQAYAAQQGVKFHFIPSYSPTFAGLAEAAVKSTKFHLKRILQKLLLTYEQLYTILVQIEGVLNSRPILPMRSDITDFSYLTPGHFLTGNAIVAYPENDVSDLPINRLSFWKQCEHLKQCFWKIWHKYYLNALQFRSKWQKSYPNVTVGMLVILKDPKNPPLHWPMARISKVFPGRDGKVRAFEVVTPNGKTYKRSLSGICILPIRVNDA</sequence>
<dbReference type="Pfam" id="PF18701">
    <property type="entry name" value="DUF5641"/>
    <property type="match status" value="1"/>
</dbReference>
<dbReference type="PANTHER" id="PTHR47331">
    <property type="entry name" value="PHD-TYPE DOMAIN-CONTAINING PROTEIN"/>
    <property type="match status" value="1"/>
</dbReference>
<dbReference type="InterPro" id="IPR036397">
    <property type="entry name" value="RNaseH_sf"/>
</dbReference>
<name>A0ABM3MK29_GALME</name>
<feature type="domain" description="Integrase catalytic" evidence="1">
    <location>
        <begin position="1305"/>
        <end position="1499"/>
    </location>
</feature>
<evidence type="ECO:0000259" key="1">
    <source>
        <dbReference type="PROSITE" id="PS50994"/>
    </source>
</evidence>
<dbReference type="Gene3D" id="3.30.420.10">
    <property type="entry name" value="Ribonuclease H-like superfamily/Ribonuclease H"/>
    <property type="match status" value="1"/>
</dbReference>
<dbReference type="InterPro" id="IPR012337">
    <property type="entry name" value="RNaseH-like_sf"/>
</dbReference>
<dbReference type="Pfam" id="PF03564">
    <property type="entry name" value="DUF1759"/>
    <property type="match status" value="1"/>
</dbReference>
<dbReference type="InterPro" id="IPR021109">
    <property type="entry name" value="Peptidase_aspartic_dom_sf"/>
</dbReference>
<evidence type="ECO:0000313" key="2">
    <source>
        <dbReference type="Proteomes" id="UP001652740"/>
    </source>
</evidence>
<proteinExistence type="predicted"/>
<protein>
    <submittedName>
        <fullName evidence="3">Uncharacterized protein LOC128200842</fullName>
    </submittedName>
</protein>
<dbReference type="Gene3D" id="2.40.70.10">
    <property type="entry name" value="Acid Proteases"/>
    <property type="match status" value="1"/>
</dbReference>
<dbReference type="PROSITE" id="PS50994">
    <property type="entry name" value="INTEGRASE"/>
    <property type="match status" value="1"/>
</dbReference>
<dbReference type="InterPro" id="IPR040676">
    <property type="entry name" value="DUF5641"/>
</dbReference>
<organism evidence="2 3">
    <name type="scientific">Galleria mellonella</name>
    <name type="common">Greater wax moth</name>
    <dbReference type="NCBI Taxonomy" id="7137"/>
    <lineage>
        <taxon>Eukaryota</taxon>
        <taxon>Metazoa</taxon>
        <taxon>Ecdysozoa</taxon>
        <taxon>Arthropoda</taxon>
        <taxon>Hexapoda</taxon>
        <taxon>Insecta</taxon>
        <taxon>Pterygota</taxon>
        <taxon>Neoptera</taxon>
        <taxon>Endopterygota</taxon>
        <taxon>Lepidoptera</taxon>
        <taxon>Glossata</taxon>
        <taxon>Ditrysia</taxon>
        <taxon>Pyraloidea</taxon>
        <taxon>Pyralidae</taxon>
        <taxon>Galleriinae</taxon>
        <taxon>Galleria</taxon>
    </lineage>
</organism>
<dbReference type="Proteomes" id="UP001652740">
    <property type="component" value="Unplaced"/>
</dbReference>
<gene>
    <name evidence="3" type="primary">LOC128200842</name>
</gene>
<dbReference type="GeneID" id="128200842"/>
<dbReference type="RefSeq" id="XP_052751508.1">
    <property type="nucleotide sequence ID" value="XM_052895548.1"/>
</dbReference>
<dbReference type="SUPFAM" id="SSF56672">
    <property type="entry name" value="DNA/RNA polymerases"/>
    <property type="match status" value="1"/>
</dbReference>
<dbReference type="InterPro" id="IPR005312">
    <property type="entry name" value="DUF1759"/>
</dbReference>
<evidence type="ECO:0000313" key="3">
    <source>
        <dbReference type="RefSeq" id="XP_052751508.1"/>
    </source>
</evidence>